<dbReference type="SMART" id="SM00066">
    <property type="entry name" value="GAL4"/>
    <property type="match status" value="1"/>
</dbReference>
<dbReference type="InterPro" id="IPR007219">
    <property type="entry name" value="XnlR_reg_dom"/>
</dbReference>
<dbReference type="InterPro" id="IPR036864">
    <property type="entry name" value="Zn2-C6_fun-type_DNA-bd_sf"/>
</dbReference>
<organism evidence="9 10">
    <name type="scientific">Capronia epimyces CBS 606.96</name>
    <dbReference type="NCBI Taxonomy" id="1182542"/>
    <lineage>
        <taxon>Eukaryota</taxon>
        <taxon>Fungi</taxon>
        <taxon>Dikarya</taxon>
        <taxon>Ascomycota</taxon>
        <taxon>Pezizomycotina</taxon>
        <taxon>Eurotiomycetes</taxon>
        <taxon>Chaetothyriomycetidae</taxon>
        <taxon>Chaetothyriales</taxon>
        <taxon>Herpotrichiellaceae</taxon>
        <taxon>Capronia</taxon>
    </lineage>
</organism>
<evidence type="ECO:0000256" key="3">
    <source>
        <dbReference type="ARBA" id="ARBA00023015"/>
    </source>
</evidence>
<dbReference type="GO" id="GO:0006351">
    <property type="term" value="P:DNA-templated transcription"/>
    <property type="evidence" value="ECO:0007669"/>
    <property type="project" value="InterPro"/>
</dbReference>
<dbReference type="CDD" id="cd12148">
    <property type="entry name" value="fungal_TF_MHR"/>
    <property type="match status" value="1"/>
</dbReference>
<accession>W9Y3S4</accession>
<evidence type="ECO:0000256" key="6">
    <source>
        <dbReference type="ARBA" id="ARBA00023242"/>
    </source>
</evidence>
<evidence type="ECO:0000256" key="4">
    <source>
        <dbReference type="ARBA" id="ARBA00023125"/>
    </source>
</evidence>
<feature type="domain" description="Zn(2)-C6 fungal-type" evidence="8">
    <location>
        <begin position="34"/>
        <end position="67"/>
    </location>
</feature>
<dbReference type="CDD" id="cd00067">
    <property type="entry name" value="GAL4"/>
    <property type="match status" value="1"/>
</dbReference>
<comment type="subcellular location">
    <subcellularLocation>
        <location evidence="1">Nucleus</location>
    </subcellularLocation>
</comment>
<dbReference type="GO" id="GO:0000976">
    <property type="term" value="F:transcription cis-regulatory region binding"/>
    <property type="evidence" value="ECO:0007669"/>
    <property type="project" value="TreeGrafter"/>
</dbReference>
<feature type="region of interest" description="Disordered" evidence="7">
    <location>
        <begin position="573"/>
        <end position="593"/>
    </location>
</feature>
<dbReference type="GO" id="GO:0000981">
    <property type="term" value="F:DNA-binding transcription factor activity, RNA polymerase II-specific"/>
    <property type="evidence" value="ECO:0007669"/>
    <property type="project" value="InterPro"/>
</dbReference>
<keyword evidence="5" id="KW-0804">Transcription</keyword>
<evidence type="ECO:0000313" key="9">
    <source>
        <dbReference type="EMBL" id="EXJ87163.1"/>
    </source>
</evidence>
<dbReference type="GeneID" id="19168242"/>
<dbReference type="OrthoDB" id="8062037at2759"/>
<dbReference type="SUPFAM" id="SSF57701">
    <property type="entry name" value="Zn2/Cys6 DNA-binding domain"/>
    <property type="match status" value="1"/>
</dbReference>
<evidence type="ECO:0000256" key="1">
    <source>
        <dbReference type="ARBA" id="ARBA00004123"/>
    </source>
</evidence>
<evidence type="ECO:0000313" key="10">
    <source>
        <dbReference type="Proteomes" id="UP000019478"/>
    </source>
</evidence>
<dbReference type="Proteomes" id="UP000019478">
    <property type="component" value="Unassembled WGS sequence"/>
</dbReference>
<dbReference type="STRING" id="1182542.W9Y3S4"/>
<evidence type="ECO:0000259" key="8">
    <source>
        <dbReference type="PROSITE" id="PS50048"/>
    </source>
</evidence>
<keyword evidence="6" id="KW-0539">Nucleus</keyword>
<protein>
    <recommendedName>
        <fullName evidence="8">Zn(2)-C6 fungal-type domain-containing protein</fullName>
    </recommendedName>
</protein>
<dbReference type="HOGENOM" id="CLU_006524_0_2_1"/>
<evidence type="ECO:0000256" key="7">
    <source>
        <dbReference type="SAM" id="MobiDB-lite"/>
    </source>
</evidence>
<name>W9Y3S4_9EURO</name>
<dbReference type="PANTHER" id="PTHR31845">
    <property type="entry name" value="FINGER DOMAIN PROTEIN, PUTATIVE-RELATED"/>
    <property type="match status" value="1"/>
</dbReference>
<dbReference type="PROSITE" id="PS00463">
    <property type="entry name" value="ZN2_CY6_FUNGAL_1"/>
    <property type="match status" value="1"/>
</dbReference>
<dbReference type="eggNOG" id="ENOG502QRSG">
    <property type="taxonomic scope" value="Eukaryota"/>
</dbReference>
<keyword evidence="10" id="KW-1185">Reference proteome</keyword>
<dbReference type="AlphaFoldDB" id="W9Y3S4"/>
<gene>
    <name evidence="9" type="ORF">A1O3_04122</name>
</gene>
<dbReference type="InterPro" id="IPR051089">
    <property type="entry name" value="prtT"/>
</dbReference>
<dbReference type="PANTHER" id="PTHR31845:SF39">
    <property type="entry name" value="TRANSCRIPTION FACTOR PBCR-RELATED"/>
    <property type="match status" value="1"/>
</dbReference>
<feature type="region of interest" description="Disordered" evidence="7">
    <location>
        <begin position="1"/>
        <end position="32"/>
    </location>
</feature>
<sequence>MGPAEDPTVHSDASEDSDEDTTPSSAKRARSSRACVACRRMKTRCEFDEALGNACKLCIRARRQCVMQSLPRRRRPKTTDRVADLERKIDALTALLSNKESTKSTEASPTAADTRNASQHQLSPSTQAPSALDTLIADVLNRGILDWSTACLAFDQYNQKMCHFFPFIVFPATSTADIVKQQQPLLFFAIVTVALRLTQSNMATELIDMLAKDLSLRIMYNGERSLELVQTLLMYTLYYSKPKYARELNFNQIVHIASTMSLDLGLGRRSHKDSSAQTQDLNQLESLAGRRAWLGCYYLATSASISLRHPAFVRWSVYIEECLNVLSSEPQALPSDAWLCDLIRLQHIAEDASVVFAMDDPGSFVTLNDPQTRYQVGSFRQRLEHWHRYCETSLQRKILSYVRHTEAIVSLYIHESALHSEHHNIDDFRLPLTGAGSEAAVQDMTSSWENLQFPAARIESLFACLAAIHACFDAMLSMDLATVCALPNMFFVRTGYAAWALRKLSTICESQAQANGQFSLDTKDLKFEEYLSSFIELLAKVHAETGSQVVRAFYIVMTQIKAHAAAGKAGVNEFPPRCPERPASSHLKPVDSASQQLDPTIPVDAEPVILPPQSQLDGRTPYFLQQGMPSWAQGGFDDSVMSSLEALQWLDQDFVFEDNPMYGPGGIN</sequence>
<reference evidence="9 10" key="1">
    <citation type="submission" date="2013-03" db="EMBL/GenBank/DDBJ databases">
        <title>The Genome Sequence of Capronia epimyces CBS 606.96.</title>
        <authorList>
            <consortium name="The Broad Institute Genomics Platform"/>
            <person name="Cuomo C."/>
            <person name="de Hoog S."/>
            <person name="Gorbushina A."/>
            <person name="Walker B."/>
            <person name="Young S.K."/>
            <person name="Zeng Q."/>
            <person name="Gargeya S."/>
            <person name="Fitzgerald M."/>
            <person name="Haas B."/>
            <person name="Abouelleil A."/>
            <person name="Allen A.W."/>
            <person name="Alvarado L."/>
            <person name="Arachchi H.M."/>
            <person name="Berlin A.M."/>
            <person name="Chapman S.B."/>
            <person name="Gainer-Dewar J."/>
            <person name="Goldberg J."/>
            <person name="Griggs A."/>
            <person name="Gujja S."/>
            <person name="Hansen M."/>
            <person name="Howarth C."/>
            <person name="Imamovic A."/>
            <person name="Ireland A."/>
            <person name="Larimer J."/>
            <person name="McCowan C."/>
            <person name="Murphy C."/>
            <person name="Pearson M."/>
            <person name="Poon T.W."/>
            <person name="Priest M."/>
            <person name="Roberts A."/>
            <person name="Saif S."/>
            <person name="Shea T."/>
            <person name="Sisk P."/>
            <person name="Sykes S."/>
            <person name="Wortman J."/>
            <person name="Nusbaum C."/>
            <person name="Birren B."/>
        </authorList>
    </citation>
    <scope>NUCLEOTIDE SEQUENCE [LARGE SCALE GENOMIC DNA]</scope>
    <source>
        <strain evidence="9 10">CBS 606.96</strain>
    </source>
</reference>
<dbReference type="EMBL" id="AMGY01000003">
    <property type="protein sequence ID" value="EXJ87163.1"/>
    <property type="molecule type" value="Genomic_DNA"/>
</dbReference>
<dbReference type="PROSITE" id="PS50048">
    <property type="entry name" value="ZN2_CY6_FUNGAL_2"/>
    <property type="match status" value="1"/>
</dbReference>
<feature type="region of interest" description="Disordered" evidence="7">
    <location>
        <begin position="99"/>
        <end position="126"/>
    </location>
</feature>
<keyword evidence="3" id="KW-0805">Transcription regulation</keyword>
<evidence type="ECO:0000256" key="2">
    <source>
        <dbReference type="ARBA" id="ARBA00022723"/>
    </source>
</evidence>
<feature type="compositionally biased region" description="Low complexity" evidence="7">
    <location>
        <begin position="22"/>
        <end position="32"/>
    </location>
</feature>
<evidence type="ECO:0000256" key="5">
    <source>
        <dbReference type="ARBA" id="ARBA00023163"/>
    </source>
</evidence>
<keyword evidence="4" id="KW-0238">DNA-binding</keyword>
<proteinExistence type="predicted"/>
<dbReference type="InterPro" id="IPR001138">
    <property type="entry name" value="Zn2Cys6_DnaBD"/>
</dbReference>
<dbReference type="Pfam" id="PF04082">
    <property type="entry name" value="Fungal_trans"/>
    <property type="match status" value="1"/>
</dbReference>
<comment type="caution">
    <text evidence="9">The sequence shown here is derived from an EMBL/GenBank/DDBJ whole genome shotgun (WGS) entry which is preliminary data.</text>
</comment>
<dbReference type="GO" id="GO:0008270">
    <property type="term" value="F:zinc ion binding"/>
    <property type="evidence" value="ECO:0007669"/>
    <property type="project" value="InterPro"/>
</dbReference>
<keyword evidence="2" id="KW-0479">Metal-binding</keyword>
<dbReference type="RefSeq" id="XP_007732442.1">
    <property type="nucleotide sequence ID" value="XM_007734252.1"/>
</dbReference>
<dbReference type="Gene3D" id="4.10.240.10">
    <property type="entry name" value="Zn(2)-C6 fungal-type DNA-binding domain"/>
    <property type="match status" value="1"/>
</dbReference>
<dbReference type="GO" id="GO:0005634">
    <property type="term" value="C:nucleus"/>
    <property type="evidence" value="ECO:0007669"/>
    <property type="project" value="UniProtKB-SubCell"/>
</dbReference>